<accession>A0ABV5FGB4</accession>
<dbReference type="EMBL" id="JBHMEX010000003">
    <property type="protein sequence ID" value="MFB9062487.1"/>
    <property type="molecule type" value="Genomic_DNA"/>
</dbReference>
<gene>
    <name evidence="2" type="ORF">ACFFUQ_00530</name>
</gene>
<keyword evidence="3" id="KW-1185">Reference proteome</keyword>
<keyword evidence="1" id="KW-0732">Signal</keyword>
<evidence type="ECO:0000313" key="3">
    <source>
        <dbReference type="Proteomes" id="UP001589589"/>
    </source>
</evidence>
<comment type="caution">
    <text evidence="2">The sequence shown here is derived from an EMBL/GenBank/DDBJ whole genome shotgun (WGS) entry which is preliminary data.</text>
</comment>
<proteinExistence type="predicted"/>
<feature type="chain" id="PRO_5046279070" evidence="1">
    <location>
        <begin position="20"/>
        <end position="230"/>
    </location>
</feature>
<evidence type="ECO:0000313" key="2">
    <source>
        <dbReference type="EMBL" id="MFB9062487.1"/>
    </source>
</evidence>
<dbReference type="Pfam" id="PF12099">
    <property type="entry name" value="DUF3575"/>
    <property type="match status" value="1"/>
</dbReference>
<evidence type="ECO:0000256" key="1">
    <source>
        <dbReference type="SAM" id="SignalP"/>
    </source>
</evidence>
<reference evidence="2 3" key="1">
    <citation type="submission" date="2024-09" db="EMBL/GenBank/DDBJ databases">
        <authorList>
            <person name="Sun Q."/>
            <person name="Mori K."/>
        </authorList>
    </citation>
    <scope>NUCLEOTIDE SEQUENCE [LARGE SCALE GENOMIC DNA]</scope>
    <source>
        <strain evidence="2 3">CECT 7908</strain>
    </source>
</reference>
<protein>
    <submittedName>
        <fullName evidence="2">DUF3575 domain-containing protein</fullName>
    </submittedName>
</protein>
<dbReference type="RefSeq" id="WP_290267441.1">
    <property type="nucleotide sequence ID" value="NZ_JAUFQQ010000005.1"/>
</dbReference>
<organism evidence="2 3">
    <name type="scientific">Flavobacterium branchiarum</name>
    <dbReference type="NCBI Taxonomy" id="1114870"/>
    <lineage>
        <taxon>Bacteria</taxon>
        <taxon>Pseudomonadati</taxon>
        <taxon>Bacteroidota</taxon>
        <taxon>Flavobacteriia</taxon>
        <taxon>Flavobacteriales</taxon>
        <taxon>Flavobacteriaceae</taxon>
        <taxon>Flavobacterium</taxon>
    </lineage>
</organism>
<sequence>MKKITLLFTIILVNTVAFSQSTEEQNVGSSAIKVYNADQSEKDNSDNSYRWAIKTDLTSLVSQEFPIIVEYRIAKKISLEASAAVTYAYFSNDNYFDQLKNEDLDKKPETDNAFRFGVKYYPSRITNALDGWFVGLQAFTKNTTRSYDSSYNLGDDALDTKNKKGIALQVGSQFFSDKNFLYEIVLGIGVSNNTREYYVRSPMSVMKFDNLEEKNTAFYFQLGLIIGFGN</sequence>
<feature type="signal peptide" evidence="1">
    <location>
        <begin position="1"/>
        <end position="19"/>
    </location>
</feature>
<dbReference type="InterPro" id="IPR021958">
    <property type="entry name" value="DUF3575"/>
</dbReference>
<name>A0ABV5FGB4_9FLAO</name>
<dbReference type="Proteomes" id="UP001589589">
    <property type="component" value="Unassembled WGS sequence"/>
</dbReference>